<dbReference type="InterPro" id="IPR021760">
    <property type="entry name" value="RepC_C"/>
</dbReference>
<dbReference type="EMBL" id="JBHLWQ010000178">
    <property type="protein sequence ID" value="MFC0202219.1"/>
    <property type="molecule type" value="Genomic_DNA"/>
</dbReference>
<feature type="coiled-coil region" evidence="1">
    <location>
        <begin position="144"/>
        <end position="174"/>
    </location>
</feature>
<dbReference type="Pfam" id="PF03428">
    <property type="entry name" value="RP-C"/>
    <property type="match status" value="1"/>
</dbReference>
<feature type="region of interest" description="Disordered" evidence="2">
    <location>
        <begin position="242"/>
        <end position="272"/>
    </location>
</feature>
<evidence type="ECO:0000259" key="3">
    <source>
        <dbReference type="Pfam" id="PF03428"/>
    </source>
</evidence>
<feature type="compositionally biased region" description="Basic and acidic residues" evidence="2">
    <location>
        <begin position="258"/>
        <end position="272"/>
    </location>
</feature>
<comment type="caution">
    <text evidence="5">The sequence shown here is derived from an EMBL/GenBank/DDBJ whole genome shotgun (WGS) entry which is preliminary data.</text>
</comment>
<dbReference type="InterPro" id="IPR036390">
    <property type="entry name" value="WH_DNA-bd_sf"/>
</dbReference>
<evidence type="ECO:0000256" key="2">
    <source>
        <dbReference type="SAM" id="MobiDB-lite"/>
    </source>
</evidence>
<dbReference type="SUPFAM" id="SSF46785">
    <property type="entry name" value="Winged helix' DNA-binding domain"/>
    <property type="match status" value="1"/>
</dbReference>
<evidence type="ECO:0000256" key="1">
    <source>
        <dbReference type="SAM" id="Coils"/>
    </source>
</evidence>
<dbReference type="InterPro" id="IPR005090">
    <property type="entry name" value="RepC_N"/>
</dbReference>
<evidence type="ECO:0000313" key="5">
    <source>
        <dbReference type="EMBL" id="MFC0202219.1"/>
    </source>
</evidence>
<dbReference type="NCBIfam" id="NF040974">
    <property type="entry name" value="RepABC_RepC"/>
    <property type="match status" value="1"/>
</dbReference>
<evidence type="ECO:0000313" key="6">
    <source>
        <dbReference type="Proteomes" id="UP001589795"/>
    </source>
</evidence>
<dbReference type="Proteomes" id="UP001589795">
    <property type="component" value="Unassembled WGS sequence"/>
</dbReference>
<dbReference type="CDD" id="cd00090">
    <property type="entry name" value="HTH_ARSR"/>
    <property type="match status" value="1"/>
</dbReference>
<dbReference type="RefSeq" id="WP_322630191.1">
    <property type="nucleotide sequence ID" value="NZ_JAOTBE010000016.1"/>
</dbReference>
<feature type="compositionally biased region" description="Polar residues" evidence="2">
    <location>
        <begin position="242"/>
        <end position="257"/>
    </location>
</feature>
<feature type="domain" description="Plasmid replication protein C C-terminal" evidence="4">
    <location>
        <begin position="279"/>
        <end position="378"/>
    </location>
</feature>
<organism evidence="5 6">
    <name type="scientific">Paracoccus rhizosphaerae</name>
    <dbReference type="NCBI Taxonomy" id="1133347"/>
    <lineage>
        <taxon>Bacteria</taxon>
        <taxon>Pseudomonadati</taxon>
        <taxon>Pseudomonadota</taxon>
        <taxon>Alphaproteobacteria</taxon>
        <taxon>Rhodobacterales</taxon>
        <taxon>Paracoccaceae</taxon>
        <taxon>Paracoccus</taxon>
    </lineage>
</organism>
<accession>A0ABV6CNB4</accession>
<reference evidence="5 6" key="1">
    <citation type="submission" date="2024-09" db="EMBL/GenBank/DDBJ databases">
        <authorList>
            <person name="Sun Q."/>
            <person name="Mori K."/>
        </authorList>
    </citation>
    <scope>NUCLEOTIDE SEQUENCE [LARGE SCALE GENOMIC DNA]</scope>
    <source>
        <strain evidence="5 6">CCM 7904</strain>
    </source>
</reference>
<proteinExistence type="predicted"/>
<evidence type="ECO:0000259" key="4">
    <source>
        <dbReference type="Pfam" id="PF11800"/>
    </source>
</evidence>
<protein>
    <submittedName>
        <fullName evidence="5">Plasmid replication protein RepC</fullName>
    </submittedName>
</protein>
<keyword evidence="1" id="KW-0175">Coiled coil</keyword>
<dbReference type="Pfam" id="PF11800">
    <property type="entry name" value="RP-C_C"/>
    <property type="match status" value="1"/>
</dbReference>
<sequence length="387" mass="42861">MSYHAMTPFRRPLAAARTIHERQPALPMPAESVSKWDALRDLSVGKEAFGLTDRDLTVLNALLSFYPDVAMDDPARLVVHASNAAICERLHGMPCSTMRRHLARLVEAGVVDRQDSPNGKRYVRRNSRGEQRFGLDLSPLPRRIAEIREAAQAARAAAEEIKQLKGDLSLMRRDLLCLLELVASESASLPCLTSYNDLLRLSSGEVRRKSNVDRLRAIKAAFATAIEELRAYMCPHAAENLSSTDAQNEQHYQSSNKELSEPERGKDMKEVRSKSDVVPLSQVVSVCPEILTYCGHQIGSWHDLLRAADTVRPMLGITYSVWHEAKQTMGDEAAATTLAAILQRFQHIRSPGAYLRKLCAKAAAGQFTPAPMLMALSRNPALPSSQL</sequence>
<feature type="domain" description="Plasmid replication protein C N-terminal" evidence="3">
    <location>
        <begin position="20"/>
        <end position="180"/>
    </location>
</feature>
<keyword evidence="6" id="KW-1185">Reference proteome</keyword>
<name>A0ABV6CNB4_9RHOB</name>
<dbReference type="Gene3D" id="1.10.10.10">
    <property type="entry name" value="Winged helix-like DNA-binding domain superfamily/Winged helix DNA-binding domain"/>
    <property type="match status" value="1"/>
</dbReference>
<gene>
    <name evidence="5" type="primary">repC</name>
    <name evidence="5" type="ORF">ACFFIZ_18370</name>
</gene>
<dbReference type="InterPro" id="IPR036388">
    <property type="entry name" value="WH-like_DNA-bd_sf"/>
</dbReference>
<dbReference type="InterPro" id="IPR011991">
    <property type="entry name" value="ArsR-like_HTH"/>
</dbReference>
<dbReference type="InterPro" id="IPR047611">
    <property type="entry name" value="RepABC_RepC"/>
</dbReference>